<evidence type="ECO:0008006" key="7">
    <source>
        <dbReference type="Google" id="ProtNLM"/>
    </source>
</evidence>
<evidence type="ECO:0000259" key="4">
    <source>
        <dbReference type="PROSITE" id="PS51123"/>
    </source>
</evidence>
<dbReference type="PANTHER" id="PTHR30329:SF21">
    <property type="entry name" value="LIPOPROTEIN YIAD-RELATED"/>
    <property type="match status" value="1"/>
</dbReference>
<dbReference type="InterPro" id="IPR036737">
    <property type="entry name" value="OmpA-like_sf"/>
</dbReference>
<dbReference type="SMART" id="SM00255">
    <property type="entry name" value="TIR"/>
    <property type="match status" value="1"/>
</dbReference>
<dbReference type="PANTHER" id="PTHR30329">
    <property type="entry name" value="STATOR ELEMENT OF FLAGELLAR MOTOR COMPLEX"/>
    <property type="match status" value="1"/>
</dbReference>
<evidence type="ECO:0000313" key="6">
    <source>
        <dbReference type="Proteomes" id="UP001499959"/>
    </source>
</evidence>
<dbReference type="EMBL" id="BAABJE010000002">
    <property type="protein sequence ID" value="GAA4786694.1"/>
    <property type="molecule type" value="Genomic_DNA"/>
</dbReference>
<organism evidence="5 6">
    <name type="scientific">Lysobacter hankyongensis</name>
    <dbReference type="NCBI Taxonomy" id="1176535"/>
    <lineage>
        <taxon>Bacteria</taxon>
        <taxon>Pseudomonadati</taxon>
        <taxon>Pseudomonadota</taxon>
        <taxon>Gammaproteobacteria</taxon>
        <taxon>Lysobacterales</taxon>
        <taxon>Lysobacteraceae</taxon>
        <taxon>Lysobacter</taxon>
    </lineage>
</organism>
<feature type="domain" description="OmpA-like" evidence="4">
    <location>
        <begin position="217"/>
        <end position="334"/>
    </location>
</feature>
<proteinExistence type="predicted"/>
<dbReference type="CDD" id="cd07185">
    <property type="entry name" value="OmpA_C-like"/>
    <property type="match status" value="1"/>
</dbReference>
<sequence length="469" mass="50812">MADVFVSYKKEDRELAQRVVEAIETEGFTVWWDDDITPRESWDLLIEREADAAKALVVLWTPKSVASEWVRAEAKRGRDLSKLIPFMMQPCQLPLAFSMIQAADLSDWNGDMTDARWRKAMDWIADQCGQARPIAPAKPAFPRGTFWLPATVGVTAAALGWAAYTFWPKETDTARSPATPVLDASRPATDSPAVEPPLPTGPLGEAERARRAFLDAPSNPACEGEAALYFDFEAVGIDEATIGASLDPLLERLDECEVSAVLVEGHADAAERNRGFDLASARSGTVASLLVGSGLPKAAIASASFGSERQAVKAGDDIRLAKNRRVVVRVRGLPRKEVTAAAYKALGLLDPADRSQPFSKILFGFDRSRLEGPEAVAILDTWGEIMAENSDIVVVVTGSSGTDGAGREYAFRLGERRAQSVADYLVSIGVEASRIETLALGPDQNPLPGTDVVSRMANRNVSLDKRRMP</sequence>
<keyword evidence="1" id="KW-0472">Membrane</keyword>
<accession>A0ABP9AYC2</accession>
<evidence type="ECO:0000256" key="2">
    <source>
        <dbReference type="SAM" id="MobiDB-lite"/>
    </source>
</evidence>
<evidence type="ECO:0000313" key="5">
    <source>
        <dbReference type="EMBL" id="GAA4786694.1"/>
    </source>
</evidence>
<evidence type="ECO:0000256" key="1">
    <source>
        <dbReference type="PROSITE-ProRule" id="PRU00473"/>
    </source>
</evidence>
<dbReference type="Pfam" id="PF00691">
    <property type="entry name" value="OmpA"/>
    <property type="match status" value="2"/>
</dbReference>
<dbReference type="PROSITE" id="PS51123">
    <property type="entry name" value="OMPA_2"/>
    <property type="match status" value="2"/>
</dbReference>
<name>A0ABP9AYC2_9GAMM</name>
<evidence type="ECO:0000259" key="3">
    <source>
        <dbReference type="PROSITE" id="PS50104"/>
    </source>
</evidence>
<reference evidence="6" key="1">
    <citation type="journal article" date="2019" name="Int. J. Syst. Evol. Microbiol.">
        <title>The Global Catalogue of Microorganisms (GCM) 10K type strain sequencing project: providing services to taxonomists for standard genome sequencing and annotation.</title>
        <authorList>
            <consortium name="The Broad Institute Genomics Platform"/>
            <consortium name="The Broad Institute Genome Sequencing Center for Infectious Disease"/>
            <person name="Wu L."/>
            <person name="Ma J."/>
        </authorList>
    </citation>
    <scope>NUCLEOTIDE SEQUENCE [LARGE SCALE GENOMIC DNA]</scope>
    <source>
        <strain evidence="6">JCM 18204</strain>
    </source>
</reference>
<comment type="caution">
    <text evidence="5">The sequence shown here is derived from an EMBL/GenBank/DDBJ whole genome shotgun (WGS) entry which is preliminary data.</text>
</comment>
<dbReference type="PROSITE" id="PS50104">
    <property type="entry name" value="TIR"/>
    <property type="match status" value="1"/>
</dbReference>
<dbReference type="Gene3D" id="3.30.1330.60">
    <property type="entry name" value="OmpA-like domain"/>
    <property type="match status" value="2"/>
</dbReference>
<dbReference type="Pfam" id="PF13676">
    <property type="entry name" value="TIR_2"/>
    <property type="match status" value="1"/>
</dbReference>
<dbReference type="InterPro" id="IPR035897">
    <property type="entry name" value="Toll_tir_struct_dom_sf"/>
</dbReference>
<feature type="domain" description="TIR" evidence="3">
    <location>
        <begin position="1"/>
        <end position="185"/>
    </location>
</feature>
<dbReference type="InterPro" id="IPR006665">
    <property type="entry name" value="OmpA-like"/>
</dbReference>
<dbReference type="Gene3D" id="3.40.50.10140">
    <property type="entry name" value="Toll/interleukin-1 receptor homology (TIR) domain"/>
    <property type="match status" value="1"/>
</dbReference>
<dbReference type="SUPFAM" id="SSF103088">
    <property type="entry name" value="OmpA-like"/>
    <property type="match status" value="2"/>
</dbReference>
<dbReference type="InterPro" id="IPR050330">
    <property type="entry name" value="Bact_OuterMem_StrucFunc"/>
</dbReference>
<dbReference type="InterPro" id="IPR000157">
    <property type="entry name" value="TIR_dom"/>
</dbReference>
<feature type="domain" description="OmpA-like" evidence="4">
    <location>
        <begin position="350"/>
        <end position="469"/>
    </location>
</feature>
<dbReference type="RefSeq" id="WP_345302158.1">
    <property type="nucleotide sequence ID" value="NZ_BAABJE010000002.1"/>
</dbReference>
<keyword evidence="6" id="KW-1185">Reference proteome</keyword>
<dbReference type="Proteomes" id="UP001499959">
    <property type="component" value="Unassembled WGS sequence"/>
</dbReference>
<gene>
    <name evidence="5" type="ORF">GCM10023307_09520</name>
</gene>
<feature type="region of interest" description="Disordered" evidence="2">
    <location>
        <begin position="173"/>
        <end position="204"/>
    </location>
</feature>
<protein>
    <recommendedName>
        <fullName evidence="7">OmpA family protein</fullName>
    </recommendedName>
</protein>
<dbReference type="SUPFAM" id="SSF52200">
    <property type="entry name" value="Toll/Interleukin receptor TIR domain"/>
    <property type="match status" value="1"/>
</dbReference>